<accession>A0ABW1P1J2</accession>
<proteinExistence type="inferred from homology"/>
<feature type="binding site" evidence="10">
    <location>
        <position position="33"/>
    </location>
    <ligand>
        <name>a divalent metal cation</name>
        <dbReference type="ChEBI" id="CHEBI:60240"/>
    </ligand>
</feature>
<dbReference type="InterPro" id="IPR013785">
    <property type="entry name" value="Aldolase_TIM"/>
</dbReference>
<reference evidence="13" key="1">
    <citation type="journal article" date="2019" name="Int. J. Syst. Evol. Microbiol.">
        <title>The Global Catalogue of Microorganisms (GCM) 10K type strain sequencing project: providing services to taxonomists for standard genome sequencing and annotation.</title>
        <authorList>
            <consortium name="The Broad Institute Genomics Platform"/>
            <consortium name="The Broad Institute Genome Sequencing Center for Infectious Disease"/>
            <person name="Wu L."/>
            <person name="Ma J."/>
        </authorList>
    </citation>
    <scope>NUCLEOTIDE SEQUENCE [LARGE SCALE GENOMIC DNA]</scope>
    <source>
        <strain evidence="13">CGMCC 4.7246</strain>
    </source>
</reference>
<dbReference type="InterPro" id="IPR011060">
    <property type="entry name" value="RibuloseP-bd_barrel"/>
</dbReference>
<evidence type="ECO:0000256" key="11">
    <source>
        <dbReference type="PIRNR" id="PIRNR001461"/>
    </source>
</evidence>
<sequence>MVHQPMIAPSILSADFARLADEAAAVTGADWLHVDVMDAHFVPNLTIGLPVVKALRGATDIPLDCHLMIEDPDRWATGYAEAGAHNVTVHVEAAKDPVRLAKDLRAAGARAGLSLKPGTPLEPHLDVLKHYDTLLVMSVEPGFGGQRFMAEVLDKVRTARRLVDTGHLRLVVEIDGGINADTIGQAAEAGVDCFVAGSAIYDAADPGAALERLRERAARAR</sequence>
<comment type="cofactor">
    <cofactor evidence="4">
        <name>Zn(2+)</name>
        <dbReference type="ChEBI" id="CHEBI:29105"/>
    </cofactor>
</comment>
<feature type="binding site" evidence="10">
    <location>
        <begin position="142"/>
        <end position="145"/>
    </location>
    <ligand>
        <name>substrate</name>
    </ligand>
</feature>
<dbReference type="PIRSF" id="PIRSF001461">
    <property type="entry name" value="RPE"/>
    <property type="match status" value="1"/>
</dbReference>
<keyword evidence="8 10" id="KW-0479">Metal-binding</keyword>
<comment type="cofactor">
    <cofactor evidence="5">
        <name>Fe(2+)</name>
        <dbReference type="ChEBI" id="CHEBI:29033"/>
    </cofactor>
</comment>
<evidence type="ECO:0000256" key="5">
    <source>
        <dbReference type="ARBA" id="ARBA00001954"/>
    </source>
</evidence>
<gene>
    <name evidence="10 12" type="primary">rpe</name>
    <name evidence="12" type="ORF">ACFP3R_04810</name>
</gene>
<dbReference type="EC" id="5.1.3.1" evidence="7 10"/>
<keyword evidence="10 11" id="KW-0119">Carbohydrate metabolism</keyword>
<dbReference type="PROSITE" id="PS01085">
    <property type="entry name" value="RIBUL_P_3_EPIMER_1"/>
    <property type="match status" value="1"/>
</dbReference>
<evidence type="ECO:0000256" key="4">
    <source>
        <dbReference type="ARBA" id="ARBA00001947"/>
    </source>
</evidence>
<dbReference type="Gene3D" id="3.20.20.70">
    <property type="entry name" value="Aldolase class I"/>
    <property type="match status" value="1"/>
</dbReference>
<feature type="binding site" evidence="10">
    <location>
        <position position="66"/>
    </location>
    <ligand>
        <name>a divalent metal cation</name>
        <dbReference type="ChEBI" id="CHEBI:60240"/>
    </ligand>
</feature>
<dbReference type="InterPro" id="IPR026019">
    <property type="entry name" value="Ribul_P_3_epim"/>
</dbReference>
<comment type="cofactor">
    <cofactor evidence="2">
        <name>Mn(2+)</name>
        <dbReference type="ChEBI" id="CHEBI:29035"/>
    </cofactor>
</comment>
<feature type="binding site" evidence="10">
    <location>
        <position position="35"/>
    </location>
    <ligand>
        <name>a divalent metal cation</name>
        <dbReference type="ChEBI" id="CHEBI:60240"/>
    </ligand>
</feature>
<dbReference type="SUPFAM" id="SSF51366">
    <property type="entry name" value="Ribulose-phoshate binding barrel"/>
    <property type="match status" value="1"/>
</dbReference>
<comment type="similarity">
    <text evidence="6 10 11">Belongs to the ribulose-phosphate 3-epimerase family.</text>
</comment>
<evidence type="ECO:0000256" key="6">
    <source>
        <dbReference type="ARBA" id="ARBA00009541"/>
    </source>
</evidence>
<dbReference type="Proteomes" id="UP001596220">
    <property type="component" value="Unassembled WGS sequence"/>
</dbReference>
<comment type="function">
    <text evidence="10">Catalyzes the reversible epimerization of D-ribulose 5-phosphate to D-xylulose 5-phosphate.</text>
</comment>
<feature type="binding site" evidence="10">
    <location>
        <position position="10"/>
    </location>
    <ligand>
        <name>substrate</name>
    </ligand>
</feature>
<feature type="binding site" evidence="10">
    <location>
        <begin position="197"/>
        <end position="198"/>
    </location>
    <ligand>
        <name>substrate</name>
    </ligand>
</feature>
<name>A0ABW1P1J2_9PSEU</name>
<dbReference type="NCBIfam" id="TIGR01163">
    <property type="entry name" value="rpe"/>
    <property type="match status" value="1"/>
</dbReference>
<feature type="active site" description="Proton donor" evidence="10">
    <location>
        <position position="175"/>
    </location>
</feature>
<comment type="cofactor">
    <cofactor evidence="10">
        <name>a divalent metal cation</name>
        <dbReference type="ChEBI" id="CHEBI:60240"/>
    </cofactor>
    <text evidence="10">Binds 1 divalent metal cation per subunit.</text>
</comment>
<feature type="binding site" evidence="10">
    <location>
        <position position="175"/>
    </location>
    <ligand>
        <name>a divalent metal cation</name>
        <dbReference type="ChEBI" id="CHEBI:60240"/>
    </ligand>
</feature>
<dbReference type="CDD" id="cd00429">
    <property type="entry name" value="RPE"/>
    <property type="match status" value="1"/>
</dbReference>
<evidence type="ECO:0000313" key="12">
    <source>
        <dbReference type="EMBL" id="MFC6088582.1"/>
    </source>
</evidence>
<comment type="pathway">
    <text evidence="10">Carbohydrate degradation.</text>
</comment>
<comment type="cofactor">
    <cofactor evidence="3">
        <name>Co(2+)</name>
        <dbReference type="ChEBI" id="CHEBI:48828"/>
    </cofactor>
</comment>
<dbReference type="InterPro" id="IPR000056">
    <property type="entry name" value="Ribul_P_3_epim-like"/>
</dbReference>
<evidence type="ECO:0000256" key="1">
    <source>
        <dbReference type="ARBA" id="ARBA00001782"/>
    </source>
</evidence>
<dbReference type="EMBL" id="JBHSQO010000003">
    <property type="protein sequence ID" value="MFC6088582.1"/>
    <property type="molecule type" value="Genomic_DNA"/>
</dbReference>
<dbReference type="Pfam" id="PF00834">
    <property type="entry name" value="Ribul_P_3_epim"/>
    <property type="match status" value="1"/>
</dbReference>
<keyword evidence="13" id="KW-1185">Reference proteome</keyword>
<protein>
    <recommendedName>
        <fullName evidence="7 10">Ribulose-phosphate 3-epimerase</fullName>
        <ecNumber evidence="7 10">5.1.3.1</ecNumber>
    </recommendedName>
</protein>
<evidence type="ECO:0000256" key="8">
    <source>
        <dbReference type="ARBA" id="ARBA00022723"/>
    </source>
</evidence>
<dbReference type="PANTHER" id="PTHR11749">
    <property type="entry name" value="RIBULOSE-5-PHOSPHATE-3-EPIMERASE"/>
    <property type="match status" value="1"/>
</dbReference>
<feature type="binding site" evidence="10">
    <location>
        <position position="66"/>
    </location>
    <ligand>
        <name>substrate</name>
    </ligand>
</feature>
<evidence type="ECO:0000256" key="7">
    <source>
        <dbReference type="ARBA" id="ARBA00013188"/>
    </source>
</evidence>
<dbReference type="PROSITE" id="PS01086">
    <property type="entry name" value="RIBUL_P_3_EPIMER_2"/>
    <property type="match status" value="1"/>
</dbReference>
<feature type="binding site" evidence="10">
    <location>
        <begin position="175"/>
        <end position="177"/>
    </location>
    <ligand>
        <name>substrate</name>
    </ligand>
</feature>
<evidence type="ECO:0000256" key="9">
    <source>
        <dbReference type="ARBA" id="ARBA00023235"/>
    </source>
</evidence>
<evidence type="ECO:0000256" key="3">
    <source>
        <dbReference type="ARBA" id="ARBA00001941"/>
    </source>
</evidence>
<evidence type="ECO:0000313" key="13">
    <source>
        <dbReference type="Proteomes" id="UP001596220"/>
    </source>
</evidence>
<comment type="caution">
    <text evidence="12">The sequence shown here is derived from an EMBL/GenBank/DDBJ whole genome shotgun (WGS) entry which is preliminary data.</text>
</comment>
<evidence type="ECO:0000256" key="10">
    <source>
        <dbReference type="HAMAP-Rule" id="MF_02227"/>
    </source>
</evidence>
<dbReference type="NCBIfam" id="NF004076">
    <property type="entry name" value="PRK05581.1-4"/>
    <property type="match status" value="1"/>
</dbReference>
<dbReference type="RefSeq" id="WP_380633204.1">
    <property type="nucleotide sequence ID" value="NZ_JBHSQO010000003.1"/>
</dbReference>
<feature type="active site" description="Proton acceptor" evidence="10">
    <location>
        <position position="35"/>
    </location>
</feature>
<dbReference type="GO" id="GO:0004750">
    <property type="term" value="F:D-ribulose-phosphate 3-epimerase activity"/>
    <property type="evidence" value="ECO:0007669"/>
    <property type="project" value="UniProtKB-EC"/>
</dbReference>
<evidence type="ECO:0000256" key="2">
    <source>
        <dbReference type="ARBA" id="ARBA00001936"/>
    </source>
</evidence>
<comment type="catalytic activity">
    <reaction evidence="1 10 11">
        <text>D-ribulose 5-phosphate = D-xylulose 5-phosphate</text>
        <dbReference type="Rhea" id="RHEA:13677"/>
        <dbReference type="ChEBI" id="CHEBI:57737"/>
        <dbReference type="ChEBI" id="CHEBI:58121"/>
        <dbReference type="EC" id="5.1.3.1"/>
    </reaction>
</comment>
<dbReference type="HAMAP" id="MF_02227">
    <property type="entry name" value="RPE"/>
    <property type="match status" value="1"/>
</dbReference>
<organism evidence="12 13">
    <name type="scientific">Saccharothrix lopnurensis</name>
    <dbReference type="NCBI Taxonomy" id="1670621"/>
    <lineage>
        <taxon>Bacteria</taxon>
        <taxon>Bacillati</taxon>
        <taxon>Actinomycetota</taxon>
        <taxon>Actinomycetes</taxon>
        <taxon>Pseudonocardiales</taxon>
        <taxon>Pseudonocardiaceae</taxon>
        <taxon>Saccharothrix</taxon>
    </lineage>
</organism>
<keyword evidence="9 10" id="KW-0413">Isomerase</keyword>